<comment type="catalytic activity">
    <reaction evidence="1 4">
        <text>alpha-D-glucosamine 6-phosphate + H2O = beta-D-fructose 6-phosphate + NH4(+)</text>
        <dbReference type="Rhea" id="RHEA:12172"/>
        <dbReference type="ChEBI" id="CHEBI:15377"/>
        <dbReference type="ChEBI" id="CHEBI:28938"/>
        <dbReference type="ChEBI" id="CHEBI:57634"/>
        <dbReference type="ChEBI" id="CHEBI:75989"/>
        <dbReference type="EC" id="3.5.99.6"/>
    </reaction>
</comment>
<feature type="active site" description="For ring-opening step" evidence="4">
    <location>
        <position position="136"/>
    </location>
</feature>
<dbReference type="EC" id="3.5.99.6" evidence="4"/>
<evidence type="ECO:0000259" key="5">
    <source>
        <dbReference type="Pfam" id="PF01182"/>
    </source>
</evidence>
<dbReference type="GO" id="GO:0005975">
    <property type="term" value="P:carbohydrate metabolic process"/>
    <property type="evidence" value="ECO:0007669"/>
    <property type="project" value="InterPro"/>
</dbReference>
<dbReference type="Pfam" id="PF01182">
    <property type="entry name" value="Glucosamine_iso"/>
    <property type="match status" value="1"/>
</dbReference>
<dbReference type="OrthoDB" id="9791139at2"/>
<dbReference type="RefSeq" id="WP_091539130.1">
    <property type="nucleotide sequence ID" value="NZ_FMUS01000001.1"/>
</dbReference>
<dbReference type="InterPro" id="IPR037171">
    <property type="entry name" value="NagB/RpiA_transferase-like"/>
</dbReference>
<keyword evidence="7" id="KW-1185">Reference proteome</keyword>
<dbReference type="InterPro" id="IPR018321">
    <property type="entry name" value="Glucosamine6P_isomerase_CS"/>
</dbReference>
<evidence type="ECO:0000256" key="1">
    <source>
        <dbReference type="ARBA" id="ARBA00000644"/>
    </source>
</evidence>
<name>A0A1G5AUK8_9FIRM</name>
<accession>A0A1G5AUK8</accession>
<dbReference type="GO" id="GO:0042802">
    <property type="term" value="F:identical protein binding"/>
    <property type="evidence" value="ECO:0007669"/>
    <property type="project" value="TreeGrafter"/>
</dbReference>
<dbReference type="Proteomes" id="UP000198636">
    <property type="component" value="Unassembled WGS sequence"/>
</dbReference>
<feature type="active site" description="Proton acceptor; for enolization step" evidence="4">
    <location>
        <position position="67"/>
    </location>
</feature>
<dbReference type="EMBL" id="FMUS01000001">
    <property type="protein sequence ID" value="SCX81541.1"/>
    <property type="molecule type" value="Genomic_DNA"/>
</dbReference>
<dbReference type="FunFam" id="3.40.50.1360:FF:000003">
    <property type="entry name" value="Glucosamine-6-phosphate deaminase"/>
    <property type="match status" value="1"/>
</dbReference>
<dbReference type="NCBIfam" id="NF001684">
    <property type="entry name" value="PRK00443.1-4"/>
    <property type="match status" value="1"/>
</dbReference>
<proteinExistence type="inferred from homology"/>
<organism evidence="6 7">
    <name type="scientific">Alkaliphilus peptidifermentans DSM 18978</name>
    <dbReference type="NCBI Taxonomy" id="1120976"/>
    <lineage>
        <taxon>Bacteria</taxon>
        <taxon>Bacillati</taxon>
        <taxon>Bacillota</taxon>
        <taxon>Clostridia</taxon>
        <taxon>Peptostreptococcales</taxon>
        <taxon>Natronincolaceae</taxon>
        <taxon>Alkaliphilus</taxon>
    </lineage>
</organism>
<dbReference type="NCBIfam" id="TIGR00502">
    <property type="entry name" value="nagB"/>
    <property type="match status" value="1"/>
</dbReference>
<dbReference type="GO" id="GO:0005737">
    <property type="term" value="C:cytoplasm"/>
    <property type="evidence" value="ECO:0007669"/>
    <property type="project" value="TreeGrafter"/>
</dbReference>
<dbReference type="PROSITE" id="PS01161">
    <property type="entry name" value="GLC_GALNAC_ISOMERASE"/>
    <property type="match status" value="1"/>
</dbReference>
<dbReference type="CDD" id="cd01399">
    <property type="entry name" value="GlcN6P_deaminase"/>
    <property type="match status" value="1"/>
</dbReference>
<dbReference type="HAMAP" id="MF_01241">
    <property type="entry name" value="GlcN6P_deamin"/>
    <property type="match status" value="1"/>
</dbReference>
<protein>
    <recommendedName>
        <fullName evidence="4">Glucosamine-6-phosphate deaminase</fullName>
        <ecNumber evidence="4">3.5.99.6</ecNumber>
    </recommendedName>
    <alternativeName>
        <fullName evidence="4">GlcN6P deaminase</fullName>
        <shortName evidence="4">GNPDA</shortName>
    </alternativeName>
    <alternativeName>
        <fullName evidence="4">Glucosamine-6-phosphate isomerase</fullName>
    </alternativeName>
</protein>
<reference evidence="6 7" key="1">
    <citation type="submission" date="2016-10" db="EMBL/GenBank/DDBJ databases">
        <authorList>
            <person name="de Groot N.N."/>
        </authorList>
    </citation>
    <scope>NUCLEOTIDE SEQUENCE [LARGE SCALE GENOMIC DNA]</scope>
    <source>
        <strain evidence="6 7">DSM 18978</strain>
    </source>
</reference>
<feature type="domain" description="Glucosamine/galactosamine-6-phosphate isomerase" evidence="5">
    <location>
        <begin position="17"/>
        <end position="224"/>
    </location>
</feature>
<feature type="active site" description="For ring-opening step" evidence="4">
    <location>
        <position position="143"/>
    </location>
</feature>
<dbReference type="GO" id="GO:0019262">
    <property type="term" value="P:N-acetylneuraminate catabolic process"/>
    <property type="evidence" value="ECO:0007669"/>
    <property type="project" value="UniProtKB-UniRule"/>
</dbReference>
<comment type="similarity">
    <text evidence="4">Belongs to the glucosamine/galactosamine-6-phosphate isomerase family. NagB subfamily.</text>
</comment>
<dbReference type="STRING" id="1120976.SAMN03080606_00293"/>
<dbReference type="SUPFAM" id="SSF100950">
    <property type="entry name" value="NagB/RpiA/CoA transferase-like"/>
    <property type="match status" value="1"/>
</dbReference>
<evidence type="ECO:0000256" key="4">
    <source>
        <dbReference type="HAMAP-Rule" id="MF_01241"/>
    </source>
</evidence>
<dbReference type="Gene3D" id="3.40.50.1360">
    <property type="match status" value="1"/>
</dbReference>
<dbReference type="UniPathway" id="UPA00629">
    <property type="reaction ID" value="UER00684"/>
</dbReference>
<dbReference type="GO" id="GO:0006046">
    <property type="term" value="P:N-acetylglucosamine catabolic process"/>
    <property type="evidence" value="ECO:0007669"/>
    <property type="project" value="UniProtKB-UniRule"/>
</dbReference>
<sequence length="254" mass="28738">MRIIIVNDYAEMSQRAARIVASHVILKPNSSIGLATGSTPLGMYNALIDLYNQEYIDFSKVTTFNLDEYYGLGSANPQSYHYYMYNNFFKHINIGMANVNIPYGMCKSIEDECNRYEEKIEEVGGIDLQVLGIGRNGHIGFNEPDIKFEAKTHMVNLDEDTINANSRFFKSIEEVPRKAISMGIKTIMRARKILLLAVGKDKAKVIYQMLYGKITPELPASILQLHPDVTMIFDKEAASLLESMKNIEAKEFSI</sequence>
<comment type="pathway">
    <text evidence="4">Amino-sugar metabolism; N-acetylneuraminate degradation; D-fructose 6-phosphate from N-acetylneuraminate: step 5/5.</text>
</comment>
<keyword evidence="3 4" id="KW-0119">Carbohydrate metabolism</keyword>
<comment type="caution">
    <text evidence="4">Lacks conserved residue(s) required for the propagation of feature annotation.</text>
</comment>
<dbReference type="PANTHER" id="PTHR11280:SF5">
    <property type="entry name" value="GLUCOSAMINE-6-PHOSPHATE ISOMERASE"/>
    <property type="match status" value="1"/>
</dbReference>
<evidence type="ECO:0000256" key="3">
    <source>
        <dbReference type="ARBA" id="ARBA00023277"/>
    </source>
</evidence>
<feature type="active site" description="Proton acceptor; for ring-opening step" evidence="4">
    <location>
        <position position="138"/>
    </location>
</feature>
<evidence type="ECO:0000313" key="6">
    <source>
        <dbReference type="EMBL" id="SCX81541.1"/>
    </source>
</evidence>
<dbReference type="GO" id="GO:0006043">
    <property type="term" value="P:glucosamine catabolic process"/>
    <property type="evidence" value="ECO:0007669"/>
    <property type="project" value="TreeGrafter"/>
</dbReference>
<gene>
    <name evidence="4" type="primary">nagB</name>
    <name evidence="6" type="ORF">SAMN03080606_00293</name>
</gene>
<dbReference type="PANTHER" id="PTHR11280">
    <property type="entry name" value="GLUCOSAMINE-6-PHOSPHATE ISOMERASE"/>
    <property type="match status" value="1"/>
</dbReference>
<comment type="function">
    <text evidence="4">Catalyzes the reversible isomerization-deamination of glucosamine 6-phosphate (GlcN6P) to form fructose 6-phosphate (Fru6P) and ammonium ion.</text>
</comment>
<dbReference type="AlphaFoldDB" id="A0A1G5AUK8"/>
<dbReference type="InterPro" id="IPR004547">
    <property type="entry name" value="Glucosamine6P_isomerase"/>
</dbReference>
<dbReference type="GO" id="GO:0004342">
    <property type="term" value="F:glucosamine-6-phosphate deaminase activity"/>
    <property type="evidence" value="ECO:0007669"/>
    <property type="project" value="UniProtKB-UniRule"/>
</dbReference>
<dbReference type="InterPro" id="IPR006148">
    <property type="entry name" value="Glc/Gal-6P_isomerase"/>
</dbReference>
<evidence type="ECO:0000313" key="7">
    <source>
        <dbReference type="Proteomes" id="UP000198636"/>
    </source>
</evidence>
<evidence type="ECO:0000256" key="2">
    <source>
        <dbReference type="ARBA" id="ARBA00022801"/>
    </source>
</evidence>
<keyword evidence="2 4" id="KW-0378">Hydrolase</keyword>